<reference evidence="2" key="1">
    <citation type="journal article" date="2002" name="Science">
        <title>The draft genome of Ciona intestinalis: insights into chordate and vertebrate origins.</title>
        <authorList>
            <person name="Dehal P."/>
            <person name="Satou Y."/>
            <person name="Campbell R.K."/>
            <person name="Chapman J."/>
            <person name="Degnan B."/>
            <person name="De Tomaso A."/>
            <person name="Davidson B."/>
            <person name="Di Gregorio A."/>
            <person name="Gelpke M."/>
            <person name="Goodstein D.M."/>
            <person name="Harafuji N."/>
            <person name="Hastings K.E."/>
            <person name="Ho I."/>
            <person name="Hotta K."/>
            <person name="Huang W."/>
            <person name="Kawashima T."/>
            <person name="Lemaire P."/>
            <person name="Martinez D."/>
            <person name="Meinertzhagen I.A."/>
            <person name="Necula S."/>
            <person name="Nonaka M."/>
            <person name="Putnam N."/>
            <person name="Rash S."/>
            <person name="Saiga H."/>
            <person name="Satake M."/>
            <person name="Terry A."/>
            <person name="Yamada L."/>
            <person name="Wang H.G."/>
            <person name="Awazu S."/>
            <person name="Azumi K."/>
            <person name="Boore J."/>
            <person name="Branno M."/>
            <person name="Chin-Bow S."/>
            <person name="DeSantis R."/>
            <person name="Doyle S."/>
            <person name="Francino P."/>
            <person name="Keys D.N."/>
            <person name="Haga S."/>
            <person name="Hayashi H."/>
            <person name="Hino K."/>
            <person name="Imai K.S."/>
            <person name="Inaba K."/>
            <person name="Kano S."/>
            <person name="Kobayashi K."/>
            <person name="Kobayashi M."/>
            <person name="Lee B.I."/>
            <person name="Makabe K.W."/>
            <person name="Manohar C."/>
            <person name="Matassi G."/>
            <person name="Medina M."/>
            <person name="Mochizuki Y."/>
            <person name="Mount S."/>
            <person name="Morishita T."/>
            <person name="Miura S."/>
            <person name="Nakayama A."/>
            <person name="Nishizaka S."/>
            <person name="Nomoto H."/>
            <person name="Ohta F."/>
            <person name="Oishi K."/>
            <person name="Rigoutsos I."/>
            <person name="Sano M."/>
            <person name="Sasaki A."/>
            <person name="Sasakura Y."/>
            <person name="Shoguchi E."/>
            <person name="Shin-i T."/>
            <person name="Spagnuolo A."/>
            <person name="Stainier D."/>
            <person name="Suzuki M.M."/>
            <person name="Tassy O."/>
            <person name="Takatori N."/>
            <person name="Tokuoka M."/>
            <person name="Yagi K."/>
            <person name="Yoshizaki F."/>
            <person name="Wada S."/>
            <person name="Zhang C."/>
            <person name="Hyatt P.D."/>
            <person name="Larimer F."/>
            <person name="Detter C."/>
            <person name="Doggett N."/>
            <person name="Glavina T."/>
            <person name="Hawkins T."/>
            <person name="Richardson P."/>
            <person name="Lucas S."/>
            <person name="Kohara Y."/>
            <person name="Levine M."/>
            <person name="Satoh N."/>
            <person name="Rokhsar D.S."/>
        </authorList>
    </citation>
    <scope>NUCLEOTIDE SEQUENCE [LARGE SCALE GENOMIC DNA]</scope>
</reference>
<dbReference type="RefSeq" id="XP_002122459.1">
    <property type="nucleotide sequence ID" value="XM_002122423.5"/>
</dbReference>
<dbReference type="GeneTree" id="ENSGT00390000014113"/>
<dbReference type="PANTHER" id="PTHR14917:SF4">
    <property type="entry name" value="SPERMATOGENESIS-ASSOCIATED 7"/>
    <property type="match status" value="1"/>
</dbReference>
<protein>
    <submittedName>
        <fullName evidence="1">Uncharacterized LOC100177318</fullName>
    </submittedName>
</protein>
<dbReference type="GO" id="GO:0036064">
    <property type="term" value="C:ciliary basal body"/>
    <property type="evidence" value="ECO:0000318"/>
    <property type="project" value="GO_Central"/>
</dbReference>
<accession>H2XM11</accession>
<dbReference type="KEGG" id="cin:100177318"/>
<dbReference type="GeneID" id="100177318"/>
<dbReference type="GO" id="GO:0005930">
    <property type="term" value="C:axoneme"/>
    <property type="evidence" value="ECO:0000318"/>
    <property type="project" value="GO_Central"/>
</dbReference>
<dbReference type="OMA" id="NIDCECE"/>
<proteinExistence type="predicted"/>
<reference evidence="1" key="2">
    <citation type="submission" date="2025-08" db="UniProtKB">
        <authorList>
            <consortium name="Ensembl"/>
        </authorList>
    </citation>
    <scope>IDENTIFICATION</scope>
</reference>
<dbReference type="PANTHER" id="PTHR14917">
    <property type="entry name" value="SPERMATOGENESIS-ASSOCIATED PROTEIN 7"/>
    <property type="match status" value="1"/>
</dbReference>
<accession>A0A1W2W7K4</accession>
<organism evidence="1 2">
    <name type="scientific">Ciona intestinalis</name>
    <name type="common">Transparent sea squirt</name>
    <name type="synonym">Ascidia intestinalis</name>
    <dbReference type="NCBI Taxonomy" id="7719"/>
    <lineage>
        <taxon>Eukaryota</taxon>
        <taxon>Metazoa</taxon>
        <taxon>Chordata</taxon>
        <taxon>Tunicata</taxon>
        <taxon>Ascidiacea</taxon>
        <taxon>Phlebobranchia</taxon>
        <taxon>Cionidae</taxon>
        <taxon>Ciona</taxon>
    </lineage>
</organism>
<dbReference type="Pfam" id="PF15244">
    <property type="entry name" value="HSD3"/>
    <property type="match status" value="1"/>
</dbReference>
<dbReference type="Ensembl" id="ENSCINT00000036356.1">
    <property type="protein sequence ID" value="ENSCINP00000030693.1"/>
    <property type="gene ID" value="ENSCING00000021961.1"/>
</dbReference>
<dbReference type="HOGENOM" id="CLU_1102465_0_0_1"/>
<sequence>MPKRRGISKPRAILLAGDEERDELVHALLRGLVSAKIKQIKFSLFSNLLQHHMKQGTIPPILKLDAKPPGFETPEYDRILSQWKNMLNGSSKRLLVALKCLYDDEVAFNGWLSSSLKLQCVYAITNLLDCDRATANSKVQECVRQALTTSLDELTQVFYDQTNRTHRDKTERFENNIDCECEETKYLKFANEVADDIRLTKTSSTTIMEKVMEHYEANQTNDLDLRSMRQSLENLKADLGFAFEPSTSNQDS</sequence>
<dbReference type="Proteomes" id="UP000008144">
    <property type="component" value="Unassembled WGS sequence"/>
</dbReference>
<evidence type="ECO:0000313" key="2">
    <source>
        <dbReference type="Proteomes" id="UP000008144"/>
    </source>
</evidence>
<evidence type="ECO:0000313" key="1">
    <source>
        <dbReference type="Ensembl" id="ENSCINP00000030693.1"/>
    </source>
</evidence>
<reference evidence="1" key="3">
    <citation type="submission" date="2025-09" db="UniProtKB">
        <authorList>
            <consortium name="Ensembl"/>
        </authorList>
    </citation>
    <scope>IDENTIFICATION</scope>
</reference>
<name>H2XM11_CIOIN</name>
<dbReference type="InterPro" id="IPR029357">
    <property type="entry name" value="SPATA7"/>
</dbReference>
<dbReference type="AlphaFoldDB" id="H2XM11"/>
<dbReference type="GO" id="GO:0000226">
    <property type="term" value="P:microtubule cytoskeleton organization"/>
    <property type="evidence" value="ECO:0000318"/>
    <property type="project" value="GO_Central"/>
</dbReference>
<keyword evidence="2" id="KW-1185">Reference proteome</keyword>
<dbReference type="InParanoid" id="H2XM11"/>
<gene>
    <name evidence="1" type="primary">LOC100177318</name>
</gene>